<dbReference type="PANTHER" id="PTHR40267:SF1">
    <property type="entry name" value="BLR3294 PROTEIN"/>
    <property type="match status" value="1"/>
</dbReference>
<dbReference type="Pfam" id="PF17645">
    <property type="entry name" value="Amdase"/>
    <property type="match status" value="1"/>
</dbReference>
<dbReference type="Proteomes" id="UP000294547">
    <property type="component" value="Unassembled WGS sequence"/>
</dbReference>
<dbReference type="RefSeq" id="WP_126537019.1">
    <property type="nucleotide sequence ID" value="NZ_BSPM01000008.1"/>
</dbReference>
<dbReference type="AlphaFoldDB" id="A0A4V3CWI8"/>
<accession>A0A4V3CWI8</accession>
<evidence type="ECO:0000313" key="2">
    <source>
        <dbReference type="Proteomes" id="UP000294547"/>
    </source>
</evidence>
<comment type="caution">
    <text evidence="1">The sequence shown here is derived from an EMBL/GenBank/DDBJ whole genome shotgun (WGS) entry which is preliminary data.</text>
</comment>
<dbReference type="InterPro" id="IPR053714">
    <property type="entry name" value="Iso_Racemase_Enz_sf"/>
</dbReference>
<sequence>MTTARIGHITPSSNTALEPLTYAMNRPLDGVVAHHFSRIRVTHLALEQSSEAQFQLEPMLAGARLLADAPLDGIVWNGTSASWRGLDKDLALVEAITRETGLPASTSTIAFFRAFRTFGWKTVALAVPYTADITAGIAAEYTRQGFPVVGTAELGIRENVTIGAAPADDIRRILRAAAASKPDCIAVVCTNFNATELVEEMEAELGVPIVDSIVVTYWEALRLAGKVVPIPGWGRLLAAGEAGLSD</sequence>
<protein>
    <submittedName>
        <fullName evidence="1">Maleate isomerase</fullName>
    </submittedName>
</protein>
<reference evidence="1 2" key="1">
    <citation type="submission" date="2019-03" db="EMBL/GenBank/DDBJ databases">
        <title>Genomic Encyclopedia of Type Strains, Phase IV (KMG-IV): sequencing the most valuable type-strain genomes for metagenomic binning, comparative biology and taxonomic classification.</title>
        <authorList>
            <person name="Goeker M."/>
        </authorList>
    </citation>
    <scope>NUCLEOTIDE SEQUENCE [LARGE SCALE GENOMIC DNA]</scope>
    <source>
        <strain evidence="1 2">DSM 102969</strain>
    </source>
</reference>
<dbReference type="PIRSF" id="PIRSF015736">
    <property type="entry name" value="MI"/>
    <property type="match status" value="1"/>
</dbReference>
<organism evidence="1 2">
    <name type="scientific">Oharaeibacter diazotrophicus</name>
    <dbReference type="NCBI Taxonomy" id="1920512"/>
    <lineage>
        <taxon>Bacteria</taxon>
        <taxon>Pseudomonadati</taxon>
        <taxon>Pseudomonadota</taxon>
        <taxon>Alphaproteobacteria</taxon>
        <taxon>Hyphomicrobiales</taxon>
        <taxon>Pleomorphomonadaceae</taxon>
        <taxon>Oharaeibacter</taxon>
    </lineage>
</organism>
<dbReference type="InterPro" id="IPR026286">
    <property type="entry name" value="MaiA/AMDase"/>
</dbReference>
<gene>
    <name evidence="1" type="ORF">EDD54_0427</name>
</gene>
<keyword evidence="1" id="KW-0413">Isomerase</keyword>
<name>A0A4V3CWI8_9HYPH</name>
<dbReference type="PANTHER" id="PTHR40267">
    <property type="entry name" value="BLR3294 PROTEIN"/>
    <property type="match status" value="1"/>
</dbReference>
<dbReference type="GO" id="GO:0016853">
    <property type="term" value="F:isomerase activity"/>
    <property type="evidence" value="ECO:0007669"/>
    <property type="project" value="UniProtKB-KW"/>
</dbReference>
<dbReference type="EMBL" id="SNXY01000006">
    <property type="protein sequence ID" value="TDP86548.1"/>
    <property type="molecule type" value="Genomic_DNA"/>
</dbReference>
<dbReference type="Gene3D" id="3.40.50.12500">
    <property type="match status" value="1"/>
</dbReference>
<dbReference type="OrthoDB" id="9816064at2"/>
<proteinExistence type="predicted"/>
<evidence type="ECO:0000313" key="1">
    <source>
        <dbReference type="EMBL" id="TDP86548.1"/>
    </source>
</evidence>
<keyword evidence="2" id="KW-1185">Reference proteome</keyword>